<reference evidence="2 3" key="1">
    <citation type="journal article" date="2020" name="Microb. Ecol.">
        <title>Ecogenomics of the Marine Benthic Filamentous Cyanobacterium Adonisia.</title>
        <authorList>
            <person name="Walter J.M."/>
            <person name="Coutinho F.H."/>
            <person name="Leomil L."/>
            <person name="Hargreaves P.I."/>
            <person name="Campeao M.E."/>
            <person name="Vieira V.V."/>
            <person name="Silva B.S."/>
            <person name="Fistarol G.O."/>
            <person name="Salomon P.S."/>
            <person name="Sawabe T."/>
            <person name="Mino S."/>
            <person name="Hosokawa M."/>
            <person name="Miyashita H."/>
            <person name="Maruyama F."/>
            <person name="van Verk M.C."/>
            <person name="Dutilh B.E."/>
            <person name="Thompson C.C."/>
            <person name="Thompson F.L."/>
        </authorList>
    </citation>
    <scope>NUCLEOTIDE SEQUENCE [LARGE SCALE GENOMIC DNA]</scope>
    <source>
        <strain evidence="2 3">CCMR0081</strain>
    </source>
</reference>
<dbReference type="InterPro" id="IPR037523">
    <property type="entry name" value="VOC_core"/>
</dbReference>
<keyword evidence="3" id="KW-1185">Reference proteome</keyword>
<dbReference type="InterPro" id="IPR029068">
    <property type="entry name" value="Glyas_Bleomycin-R_OHBP_Dase"/>
</dbReference>
<name>A0A6M0RID9_9CYAN</name>
<organism evidence="2 3">
    <name type="scientific">Adonisia turfae CCMR0081</name>
    <dbReference type="NCBI Taxonomy" id="2292702"/>
    <lineage>
        <taxon>Bacteria</taxon>
        <taxon>Bacillati</taxon>
        <taxon>Cyanobacteriota</taxon>
        <taxon>Adonisia</taxon>
        <taxon>Adonisia turfae</taxon>
    </lineage>
</organism>
<comment type="caution">
    <text evidence="2">The sequence shown here is derived from an EMBL/GenBank/DDBJ whole genome shotgun (WGS) entry which is preliminary data.</text>
</comment>
<proteinExistence type="predicted"/>
<evidence type="ECO:0000313" key="2">
    <source>
        <dbReference type="EMBL" id="NEZ55660.1"/>
    </source>
</evidence>
<dbReference type="SUPFAM" id="SSF54593">
    <property type="entry name" value="Glyoxalase/Bleomycin resistance protein/Dihydroxybiphenyl dioxygenase"/>
    <property type="match status" value="1"/>
</dbReference>
<dbReference type="RefSeq" id="WP_163662672.1">
    <property type="nucleotide sequence ID" value="NZ_QXHD01000004.1"/>
</dbReference>
<dbReference type="Pfam" id="PF00903">
    <property type="entry name" value="Glyoxalase"/>
    <property type="match status" value="1"/>
</dbReference>
<protein>
    <submittedName>
        <fullName evidence="2">Glyoxalase</fullName>
    </submittedName>
</protein>
<feature type="domain" description="VOC" evidence="1">
    <location>
        <begin position="19"/>
        <end position="132"/>
    </location>
</feature>
<dbReference type="Proteomes" id="UP000481033">
    <property type="component" value="Unassembled WGS sequence"/>
</dbReference>
<dbReference type="InterPro" id="IPR004360">
    <property type="entry name" value="Glyas_Fos-R_dOase_dom"/>
</dbReference>
<sequence length="135" mass="14692">MAIVNGDPRVGIVHPIKMQDAFVTLASENLQALVEFYQGLLGQAPHRYIPQCYAEFVLRGLRLALFKPGDTQEFTGPAGSMSLCLEVEDLRGAIATVTKLGHAPPDDIIHASHGQEVYVYDPAGNRLILHQSSVP</sequence>
<evidence type="ECO:0000259" key="1">
    <source>
        <dbReference type="PROSITE" id="PS51819"/>
    </source>
</evidence>
<dbReference type="Gene3D" id="3.10.180.10">
    <property type="entry name" value="2,3-Dihydroxybiphenyl 1,2-Dioxygenase, domain 1"/>
    <property type="match status" value="1"/>
</dbReference>
<accession>A0A6M0RID9</accession>
<dbReference type="AlphaFoldDB" id="A0A6M0RID9"/>
<dbReference type="PROSITE" id="PS51819">
    <property type="entry name" value="VOC"/>
    <property type="match status" value="1"/>
</dbReference>
<gene>
    <name evidence="2" type="ORF">DXZ20_08245</name>
</gene>
<evidence type="ECO:0000313" key="3">
    <source>
        <dbReference type="Proteomes" id="UP000481033"/>
    </source>
</evidence>
<dbReference type="EMBL" id="QXHD01000004">
    <property type="protein sequence ID" value="NEZ55660.1"/>
    <property type="molecule type" value="Genomic_DNA"/>
</dbReference>